<evidence type="ECO:0000313" key="2">
    <source>
        <dbReference type="Proteomes" id="UP000243180"/>
    </source>
</evidence>
<dbReference type="Proteomes" id="UP000243180">
    <property type="component" value="Chromosome"/>
</dbReference>
<dbReference type="InParanoid" id="A0A1B4XFR7"/>
<protein>
    <submittedName>
        <fullName evidence="1">Uncharacterized protein</fullName>
    </submittedName>
</protein>
<dbReference type="InterPro" id="IPR029066">
    <property type="entry name" value="PLP-binding_barrel"/>
</dbReference>
<dbReference type="RefSeq" id="WP_096360484.1">
    <property type="nucleotide sequence ID" value="NZ_AP014879.1"/>
</dbReference>
<dbReference type="AlphaFoldDB" id="A0A1B4XFR7"/>
<gene>
    <name evidence="1" type="ORF">SCL_1340</name>
</gene>
<dbReference type="OrthoDB" id="9804072at2"/>
<evidence type="ECO:0000313" key="1">
    <source>
        <dbReference type="EMBL" id="BAV33651.1"/>
    </source>
</evidence>
<dbReference type="Gene3D" id="3.20.20.10">
    <property type="entry name" value="Alanine racemase"/>
    <property type="match status" value="1"/>
</dbReference>
<proteinExistence type="predicted"/>
<dbReference type="EMBL" id="AP014879">
    <property type="protein sequence ID" value="BAV33651.1"/>
    <property type="molecule type" value="Genomic_DNA"/>
</dbReference>
<dbReference type="SUPFAM" id="SSF51419">
    <property type="entry name" value="PLP-binding barrel"/>
    <property type="match status" value="1"/>
</dbReference>
<name>A0A1B4XFR7_9GAMM</name>
<sequence>MRIHIGQLRQDGRGDCRQRFGLKDFTELSVGMSGGHIEAIQEDAAMVRVGTAIYGERDYSEKQAGVIVSCVAKPVF</sequence>
<dbReference type="KEGG" id="slim:SCL_1340"/>
<keyword evidence="2" id="KW-1185">Reference proteome</keyword>
<accession>A0A1B4XFR7</accession>
<reference evidence="1 2" key="1">
    <citation type="submission" date="2015-05" db="EMBL/GenBank/DDBJ databases">
        <title>Complete genome sequence of a sulfur-oxidizing gammaproteobacterium strain HA5.</title>
        <authorList>
            <person name="Miura A."/>
            <person name="Kojima H."/>
            <person name="Fukui M."/>
        </authorList>
    </citation>
    <scope>NUCLEOTIDE SEQUENCE [LARGE SCALE GENOMIC DNA]</scope>
    <source>
        <strain evidence="1 2">HA5</strain>
    </source>
</reference>
<organism evidence="1 2">
    <name type="scientific">Sulfuricaulis limicola</name>
    <dbReference type="NCBI Taxonomy" id="1620215"/>
    <lineage>
        <taxon>Bacteria</taxon>
        <taxon>Pseudomonadati</taxon>
        <taxon>Pseudomonadota</taxon>
        <taxon>Gammaproteobacteria</taxon>
        <taxon>Acidiferrobacterales</taxon>
        <taxon>Acidiferrobacteraceae</taxon>
        <taxon>Sulfuricaulis</taxon>
    </lineage>
</organism>